<dbReference type="KEGG" id="char:105899682"/>
<feature type="compositionally biased region" description="Basic and acidic residues" evidence="5">
    <location>
        <begin position="533"/>
        <end position="550"/>
    </location>
</feature>
<feature type="domain" description="RPAP1 C-terminal" evidence="6">
    <location>
        <begin position="379"/>
        <end position="444"/>
    </location>
</feature>
<dbReference type="GO" id="GO:0006366">
    <property type="term" value="P:transcription by RNA polymerase II"/>
    <property type="evidence" value="ECO:0007669"/>
    <property type="project" value="InterPro"/>
</dbReference>
<feature type="region of interest" description="Disordered" evidence="5">
    <location>
        <begin position="277"/>
        <end position="339"/>
    </location>
</feature>
<keyword evidence="9" id="KW-1185">Reference proteome</keyword>
<dbReference type="InterPro" id="IPR057989">
    <property type="entry name" value="TPR_RPAP1/MINIYO-like"/>
</dbReference>
<feature type="compositionally biased region" description="Polar residues" evidence="5">
    <location>
        <begin position="20"/>
        <end position="30"/>
    </location>
</feature>
<dbReference type="PANTHER" id="PTHR21483">
    <property type="entry name" value="RNA POLYMERASE II-ASSOCIATED PROTEIN 1"/>
    <property type="match status" value="1"/>
</dbReference>
<dbReference type="Pfam" id="PF25766">
    <property type="entry name" value="TPR_RPAP1"/>
    <property type="match status" value="1"/>
</dbReference>
<feature type="domain" description="RPAP1 N-terminal" evidence="7">
    <location>
        <begin position="232"/>
        <end position="274"/>
    </location>
</feature>
<organism evidence="9 10">
    <name type="scientific">Clupea harengus</name>
    <name type="common">Atlantic herring</name>
    <dbReference type="NCBI Taxonomy" id="7950"/>
    <lineage>
        <taxon>Eukaryota</taxon>
        <taxon>Metazoa</taxon>
        <taxon>Chordata</taxon>
        <taxon>Craniata</taxon>
        <taxon>Vertebrata</taxon>
        <taxon>Euteleostomi</taxon>
        <taxon>Actinopterygii</taxon>
        <taxon>Neopterygii</taxon>
        <taxon>Teleostei</taxon>
        <taxon>Clupei</taxon>
        <taxon>Clupeiformes</taxon>
        <taxon>Clupeoidei</taxon>
        <taxon>Clupeidae</taxon>
        <taxon>Clupea</taxon>
    </lineage>
</organism>
<feature type="region of interest" description="Disordered" evidence="5">
    <location>
        <begin position="164"/>
        <end position="186"/>
    </location>
</feature>
<comment type="similarity">
    <text evidence="2">Belongs to the RPAP1 family.</text>
</comment>
<dbReference type="Pfam" id="PF08621">
    <property type="entry name" value="RPAP1_N"/>
    <property type="match status" value="1"/>
</dbReference>
<evidence type="ECO:0000313" key="9">
    <source>
        <dbReference type="Proteomes" id="UP000515152"/>
    </source>
</evidence>
<feature type="region of interest" description="Disordered" evidence="5">
    <location>
        <begin position="521"/>
        <end position="550"/>
    </location>
</feature>
<evidence type="ECO:0000256" key="2">
    <source>
        <dbReference type="ARBA" id="ARBA00009953"/>
    </source>
</evidence>
<dbReference type="RefSeq" id="XP_012682351.2">
    <property type="nucleotide sequence ID" value="XM_012826897.2"/>
</dbReference>
<evidence type="ECO:0000313" key="10">
    <source>
        <dbReference type="RefSeq" id="XP_012682351.2"/>
    </source>
</evidence>
<feature type="region of interest" description="Disordered" evidence="5">
    <location>
        <begin position="19"/>
        <end position="85"/>
    </location>
</feature>
<dbReference type="InterPro" id="IPR039913">
    <property type="entry name" value="RPAP1/Rba50"/>
</dbReference>
<keyword evidence="3" id="KW-0804">Transcription</keyword>
<evidence type="ECO:0000256" key="3">
    <source>
        <dbReference type="ARBA" id="ARBA00023163"/>
    </source>
</evidence>
<accession>A0A6P3VWQ6</accession>
<evidence type="ECO:0000259" key="8">
    <source>
        <dbReference type="Pfam" id="PF25766"/>
    </source>
</evidence>
<evidence type="ECO:0000256" key="4">
    <source>
        <dbReference type="ARBA" id="ARBA00023242"/>
    </source>
</evidence>
<feature type="domain" description="RPAP1/MINIYO-like TPR repeats" evidence="8">
    <location>
        <begin position="1122"/>
        <end position="1348"/>
    </location>
</feature>
<dbReference type="Proteomes" id="UP000515152">
    <property type="component" value="Chromosome 14"/>
</dbReference>
<dbReference type="Pfam" id="PF08620">
    <property type="entry name" value="RPAP1_C"/>
    <property type="match status" value="1"/>
</dbReference>
<dbReference type="OrthoDB" id="348201at2759"/>
<proteinExistence type="inferred from homology"/>
<dbReference type="GeneID" id="105899682"/>
<evidence type="ECO:0000259" key="6">
    <source>
        <dbReference type="Pfam" id="PF08620"/>
    </source>
</evidence>
<evidence type="ECO:0000256" key="1">
    <source>
        <dbReference type="ARBA" id="ARBA00004123"/>
    </source>
</evidence>
<comment type="subcellular location">
    <subcellularLocation>
        <location evidence="1">Nucleus</location>
    </subcellularLocation>
</comment>
<dbReference type="InterPro" id="IPR013930">
    <property type="entry name" value="RPAP1_N"/>
</dbReference>
<evidence type="ECO:0000256" key="5">
    <source>
        <dbReference type="SAM" id="MobiDB-lite"/>
    </source>
</evidence>
<evidence type="ECO:0000259" key="7">
    <source>
        <dbReference type="Pfam" id="PF08621"/>
    </source>
</evidence>
<keyword evidence="4" id="KW-0539">Nucleus</keyword>
<feature type="compositionally biased region" description="Acidic residues" evidence="5">
    <location>
        <begin position="522"/>
        <end position="532"/>
    </location>
</feature>
<dbReference type="PANTHER" id="PTHR21483:SF18">
    <property type="entry name" value="RNA POLYMERASE II-ASSOCIATED PROTEIN 1"/>
    <property type="match status" value="1"/>
</dbReference>
<gene>
    <name evidence="10" type="primary">rpap1</name>
</gene>
<name>A0A6P3VWQ6_CLUHA</name>
<sequence length="1422" mass="155296">MLRRPKPTDSEDDLLREQQRFLSSGTSPSVVNVVRRPDKRRGEQGTGDPENSEDSQRDIVTIEDLPDEIPSLTPAPPKKSRFKKAQVHFEDEDAEETLDRHDSHISAVLSRIVERDTSTVPICLPAVTGFAFPKVMHRSEGVTQAKSTVSGTRKSIFARQIAAQRTKGGRLPSQQTSISVVPKAPQSVESPTSMELEMPSGIGSVSGGPLLVSGQGLGQGLGQGDSALEGVKIHRENQARLEGMTQEEILEEQRRLLAQLDPRLVGFVRARKGQKMAGSDLAEQTTSCGQDGEVRGQEKPSVVSAASSVMDVTDTSQEPLQVGMEDPEEPEATQQITEEDLPFKPQKDWVHMDKLEPDKLEWTRDLPPPRRKGTKKGMQARFDFTGNLMSPTEDLPTHLGLHHHGDEPELAGYSLQELFMLSRSLVSQQRTLALSTLANIITKARSGAFASVLKGSVLSTLLDAGLLFLLRFSLDDGVEGVMAAAVHALRALLVSTDDEDGLDGTFSWLLGMASFPLLPTTQEEEEDEEDEGMIGKETEKQKEERKSDHEVARQDVVKGLLKMTVLPRIRYILEVVRPSPRVVLDLLEVLVRIARHSTSAATQIVNCPRLMDTVMSEFLPSSWASSPAPQSLYGLPVAMAMKLLRVLGTAGRHVCARLLHSLGGKERLSLLLAVEPSELLLEAGEAFRCSTEAYRMWAVAASYGQACNLYSDLYPVLMKAMQSFPRPVSSSTGRVLPLELQRAQAILTLLTQVTHTAGCHQELQAALASSQGECPPPPPVTWGHVTGLQPTVIGQLKGCMKGLCEAEQQLESSLSLLPSYLLYLGAFYSQLPLQSSFRPVECLQELESLTSEVLLPLISHQAVHRMIDNLKSRSAVCNPLSCCPGPETVASLPGLACSGEGNSNGLVGPGSPFPLLTSLYYLLDIITGIHKGLAKKFSVLLLTDSVLAYLHSCAQAMPTLTHSRAWLLRHEHHLLYLLLRLAHRLVPVDPEVAKHASLFHQVALAILPWLLPGSEYVAHELFSFIIFNQAFIPEGASGGLEAAALAELHLQEGVSAPPPLAPLLRDACAQLPSLRGCYLTHLAHSEPLVLASRNLHLGRTPWLRSLLLPDLALGPSLPSDWPYLPLVSLYERMGQSEGGGVETEFLPAGSLASVTHCLQWLLLLESWREVALRVVTPAAKLARLACVFLASSDLFLEPPVQRLAGALFGALTRPRVLAALDLGVPPPGQASFHDLYAALLAQYEAVSFGDVLFGCFLLLPLQRCYSATMKLAVFGEHVGLLRSLGVPLQKLPVPLENYTCPPEDSVPLLGLYFRALVTGTLRRAWCPVLYAVAVAHVNTFIFSQQPAAQEVEATRRGLLRKTYYLTDEVLRAHLLLCKLPQQQSELGFLTYEQLPPLRARWLEKELGLEEGSGAGRSRAVTP</sequence>
<reference evidence="10" key="1">
    <citation type="submission" date="2025-08" db="UniProtKB">
        <authorList>
            <consortium name="RefSeq"/>
        </authorList>
    </citation>
    <scope>IDENTIFICATION</scope>
</reference>
<dbReference type="CTD" id="26015"/>
<protein>
    <submittedName>
        <fullName evidence="10">RNA polymerase II-associated protein 1</fullName>
    </submittedName>
</protein>
<dbReference type="InterPro" id="IPR013929">
    <property type="entry name" value="RPAP1_C"/>
</dbReference>